<gene>
    <name evidence="1" type="ORF">ACRE_084950</name>
</gene>
<accession>A0A086SUM1</accession>
<dbReference type="EMBL" id="JPKY01000166">
    <property type="protein sequence ID" value="KFH40803.1"/>
    <property type="molecule type" value="Genomic_DNA"/>
</dbReference>
<dbReference type="OrthoDB" id="4926491at2759"/>
<dbReference type="HOGENOM" id="CLU_060776_0_0_1"/>
<reference evidence="2" key="1">
    <citation type="journal article" date="2014" name="Genome Announc.">
        <title>Genome sequence and annotation of Acremonium chrysogenum, producer of the beta-lactam antibiotic cephalosporin C.</title>
        <authorList>
            <person name="Terfehr D."/>
            <person name="Dahlmann T.A."/>
            <person name="Specht T."/>
            <person name="Zadra I."/>
            <person name="Kuernsteiner H."/>
            <person name="Kueck U."/>
        </authorList>
    </citation>
    <scope>NUCLEOTIDE SEQUENCE [LARGE SCALE GENOMIC DNA]</scope>
    <source>
        <strain evidence="2">ATCC 11550 / CBS 779.69 / DSM 880 / IAM 14645 / JCM 23072 / IMI 49137</strain>
    </source>
</reference>
<dbReference type="Proteomes" id="UP000029964">
    <property type="component" value="Unassembled WGS sequence"/>
</dbReference>
<name>A0A086SUM1_HAPC1</name>
<comment type="caution">
    <text evidence="1">The sequence shown here is derived from an EMBL/GenBank/DDBJ whole genome shotgun (WGS) entry which is preliminary data.</text>
</comment>
<evidence type="ECO:0000313" key="2">
    <source>
        <dbReference type="Proteomes" id="UP000029964"/>
    </source>
</evidence>
<sequence length="325" mass="35765">MSLPLKARVAIRDLWDKPEAPAPTAMKKVKEILGIDVRCVPEWNILMSELDRTYEDKATLVGFVVTSLQVWFETMAVLLEDESLDPWPDRLLDRIQEVSHVLRVVVEVCDGQDASTHFSKLERGFVVSLPSTEVNPPTQFAPVFKDQILNSAEDDTTRVPSGAGAGGGDWAYVGSGAESVADSAFRPQVPATAGPPDVEYLPDPAALPKPGTLLLKPPYHLFIRAHAPNNLEIQCSHTPTLDVLFTYLKRWCRPPAMAIAQNTTTCSFGLPYDTLTVSSESRYGNGFTASPTLVLALVEGTLGYRRVFSDASSWQYRKDTPFKIA</sequence>
<dbReference type="AlphaFoldDB" id="A0A086SUM1"/>
<keyword evidence="2" id="KW-1185">Reference proteome</keyword>
<evidence type="ECO:0000313" key="1">
    <source>
        <dbReference type="EMBL" id="KFH40803.1"/>
    </source>
</evidence>
<protein>
    <submittedName>
        <fullName evidence="1">Uncharacterized protein</fullName>
    </submittedName>
</protein>
<organism evidence="1 2">
    <name type="scientific">Hapsidospora chrysogenum (strain ATCC 11550 / CBS 779.69 / DSM 880 / IAM 14645 / JCM 23072 / IMI 49137)</name>
    <name type="common">Acremonium chrysogenum</name>
    <dbReference type="NCBI Taxonomy" id="857340"/>
    <lineage>
        <taxon>Eukaryota</taxon>
        <taxon>Fungi</taxon>
        <taxon>Dikarya</taxon>
        <taxon>Ascomycota</taxon>
        <taxon>Pezizomycotina</taxon>
        <taxon>Sordariomycetes</taxon>
        <taxon>Hypocreomycetidae</taxon>
        <taxon>Hypocreales</taxon>
        <taxon>Bionectriaceae</taxon>
        <taxon>Hapsidospora</taxon>
    </lineage>
</organism>
<proteinExistence type="predicted"/>